<dbReference type="Pfam" id="PF06477">
    <property type="entry name" value="DUF1091"/>
    <property type="match status" value="1"/>
</dbReference>
<dbReference type="EMBL" id="JALNTZ010000008">
    <property type="protein sequence ID" value="KAJ3642396.1"/>
    <property type="molecule type" value="Genomic_DNA"/>
</dbReference>
<protein>
    <recommendedName>
        <fullName evidence="4">MD-2-related lipid-recognition domain-containing protein</fullName>
    </recommendedName>
</protein>
<proteinExistence type="predicted"/>
<evidence type="ECO:0000256" key="1">
    <source>
        <dbReference type="ARBA" id="ARBA00022729"/>
    </source>
</evidence>
<dbReference type="AlphaFoldDB" id="A0AA38M3V1"/>
<sequence length="203" mass="22723">MSAIIKTELLDLGACSTCETTICVSPGMMSVKSWIFVANFVLMSNLVVGKNLVLNRCETCKDGVDYPSQLFSSYVTRDGVQYITGNATFSEDFGDNIMVHMQLFLVTLGNKEVKIFDTNERFCKMIRAYIGPFMMDMQKAAQMIPGACPIPKGKYHLQDFPLNINKILIKEVVPYGTLRFIAHNINTKTKKVVMCYEAAVEVS</sequence>
<dbReference type="Proteomes" id="UP001168821">
    <property type="component" value="Unassembled WGS sequence"/>
</dbReference>
<evidence type="ECO:0000313" key="3">
    <source>
        <dbReference type="Proteomes" id="UP001168821"/>
    </source>
</evidence>
<name>A0AA38M3V1_9CUCU</name>
<organism evidence="2 3">
    <name type="scientific">Zophobas morio</name>
    <dbReference type="NCBI Taxonomy" id="2755281"/>
    <lineage>
        <taxon>Eukaryota</taxon>
        <taxon>Metazoa</taxon>
        <taxon>Ecdysozoa</taxon>
        <taxon>Arthropoda</taxon>
        <taxon>Hexapoda</taxon>
        <taxon>Insecta</taxon>
        <taxon>Pterygota</taxon>
        <taxon>Neoptera</taxon>
        <taxon>Endopterygota</taxon>
        <taxon>Coleoptera</taxon>
        <taxon>Polyphaga</taxon>
        <taxon>Cucujiformia</taxon>
        <taxon>Tenebrionidae</taxon>
        <taxon>Zophobas</taxon>
    </lineage>
</organism>
<dbReference type="InterPro" id="IPR036846">
    <property type="entry name" value="GM2-AP_sf"/>
</dbReference>
<evidence type="ECO:0000313" key="2">
    <source>
        <dbReference type="EMBL" id="KAJ3642396.1"/>
    </source>
</evidence>
<reference evidence="2" key="1">
    <citation type="journal article" date="2023" name="G3 (Bethesda)">
        <title>Whole genome assemblies of Zophobas morio and Tenebrio molitor.</title>
        <authorList>
            <person name="Kaur S."/>
            <person name="Stinson S.A."/>
            <person name="diCenzo G.C."/>
        </authorList>
    </citation>
    <scope>NUCLEOTIDE SEQUENCE</scope>
    <source>
        <strain evidence="2">QUZm001</strain>
    </source>
</reference>
<dbReference type="PANTHER" id="PTHR21112:SF0">
    <property type="entry name" value="CHEMOSENSORY PROTEIN A 29A-RELATED"/>
    <property type="match status" value="1"/>
</dbReference>
<dbReference type="PANTHER" id="PTHR21112">
    <property type="entry name" value="CHEMOSENSORY PROTEIN A 29A-RELATED"/>
    <property type="match status" value="1"/>
</dbReference>
<evidence type="ECO:0008006" key="4">
    <source>
        <dbReference type="Google" id="ProtNLM"/>
    </source>
</evidence>
<accession>A0AA38M3V1</accession>
<comment type="caution">
    <text evidence="2">The sequence shown here is derived from an EMBL/GenBank/DDBJ whole genome shotgun (WGS) entry which is preliminary data.</text>
</comment>
<keyword evidence="1" id="KW-0732">Signal</keyword>
<gene>
    <name evidence="2" type="ORF">Zmor_025188</name>
</gene>
<dbReference type="InterPro" id="IPR010512">
    <property type="entry name" value="DUF1091"/>
</dbReference>
<dbReference type="Gene3D" id="2.70.220.10">
    <property type="entry name" value="Ganglioside GM2 activator"/>
    <property type="match status" value="1"/>
</dbReference>
<keyword evidence="3" id="KW-1185">Reference proteome</keyword>